<name>A0A0E9SLE7_ANGAN</name>
<reference evidence="1" key="1">
    <citation type="submission" date="2014-11" db="EMBL/GenBank/DDBJ databases">
        <authorList>
            <person name="Amaro Gonzalez C."/>
        </authorList>
    </citation>
    <scope>NUCLEOTIDE SEQUENCE</scope>
</reference>
<sequence>MLWLCGQTSQSLIHVTGEKRTQSWERGLEINSYEQLVGSKQSLLKSNFSHCPLPEPALVYLTVRAVQANLLLDGSIFLCGSQGNTECTLHGGPILHTS</sequence>
<proteinExistence type="predicted"/>
<dbReference type="EMBL" id="GBXM01066426">
    <property type="protein sequence ID" value="JAH42151.1"/>
    <property type="molecule type" value="Transcribed_RNA"/>
</dbReference>
<organism evidence="1">
    <name type="scientific">Anguilla anguilla</name>
    <name type="common">European freshwater eel</name>
    <name type="synonym">Muraena anguilla</name>
    <dbReference type="NCBI Taxonomy" id="7936"/>
    <lineage>
        <taxon>Eukaryota</taxon>
        <taxon>Metazoa</taxon>
        <taxon>Chordata</taxon>
        <taxon>Craniata</taxon>
        <taxon>Vertebrata</taxon>
        <taxon>Euteleostomi</taxon>
        <taxon>Actinopterygii</taxon>
        <taxon>Neopterygii</taxon>
        <taxon>Teleostei</taxon>
        <taxon>Anguilliformes</taxon>
        <taxon>Anguillidae</taxon>
        <taxon>Anguilla</taxon>
    </lineage>
</organism>
<reference evidence="1" key="2">
    <citation type="journal article" date="2015" name="Fish Shellfish Immunol.">
        <title>Early steps in the European eel (Anguilla anguilla)-Vibrio vulnificus interaction in the gills: Role of the RtxA13 toxin.</title>
        <authorList>
            <person name="Callol A."/>
            <person name="Pajuelo D."/>
            <person name="Ebbesson L."/>
            <person name="Teles M."/>
            <person name="MacKenzie S."/>
            <person name="Amaro C."/>
        </authorList>
    </citation>
    <scope>NUCLEOTIDE SEQUENCE</scope>
</reference>
<evidence type="ECO:0000313" key="1">
    <source>
        <dbReference type="EMBL" id="JAH42151.1"/>
    </source>
</evidence>
<dbReference type="AlphaFoldDB" id="A0A0E9SLE7"/>
<accession>A0A0E9SLE7</accession>
<protein>
    <submittedName>
        <fullName evidence="1">Uncharacterized protein</fullName>
    </submittedName>
</protein>